<dbReference type="Gene3D" id="3.40.50.10420">
    <property type="entry name" value="NagB/RpiA/CoA transferase-like"/>
    <property type="match status" value="1"/>
</dbReference>
<dbReference type="EC" id="6.3.3.2" evidence="1"/>
<name>A0A841CU75_9PSEU</name>
<dbReference type="PANTHER" id="PTHR13017">
    <property type="entry name" value="5-FORMYLTETRAHYDROFOLATE CYCLO-LIGASE-RELATED"/>
    <property type="match status" value="1"/>
</dbReference>
<dbReference type="InterPro" id="IPR037171">
    <property type="entry name" value="NagB/RpiA_transferase-like"/>
</dbReference>
<dbReference type="EMBL" id="JACHJN010000009">
    <property type="protein sequence ID" value="MBB5958976.1"/>
    <property type="molecule type" value="Genomic_DNA"/>
</dbReference>
<keyword evidence="2" id="KW-1185">Reference proteome</keyword>
<dbReference type="Proteomes" id="UP000547510">
    <property type="component" value="Unassembled WGS sequence"/>
</dbReference>
<dbReference type="InterPro" id="IPR024185">
    <property type="entry name" value="FTHF_cligase-like_sf"/>
</dbReference>
<dbReference type="GO" id="GO:0030272">
    <property type="term" value="F:5-formyltetrahydrofolate cyclo-ligase activity"/>
    <property type="evidence" value="ECO:0007669"/>
    <property type="project" value="UniProtKB-EC"/>
</dbReference>
<evidence type="ECO:0000313" key="2">
    <source>
        <dbReference type="Proteomes" id="UP000547510"/>
    </source>
</evidence>
<accession>A0A841CU75</accession>
<dbReference type="Pfam" id="PF01812">
    <property type="entry name" value="5-FTHF_cyc-lig"/>
    <property type="match status" value="1"/>
</dbReference>
<sequence length="241" mass="26171">MSDVDQAKQTARERVWALLEREQAVPPGVHGRIPSFFGAKEAADRLAGLPEWQNARVVKVVPDTAQQPVRARALREGKIVYMAVPKLAHEQPFLLLDPAKLDVSPDTAADRHTATRIGKPTDVDTMRAVDLVVCGSVAVNRHGVRLGKGAGYSDIEMALLQEAGLIGPQTTIVTTVHSLQVVDGELPETRHDFSVDVIVTPEAVIRCPEPRRPQGLHWEDLPPDKVAAIPALAARHPPVHG</sequence>
<organism evidence="1 2">
    <name type="scientific">Saccharothrix tamanrassetensis</name>
    <dbReference type="NCBI Taxonomy" id="1051531"/>
    <lineage>
        <taxon>Bacteria</taxon>
        <taxon>Bacillati</taxon>
        <taxon>Actinomycetota</taxon>
        <taxon>Actinomycetes</taxon>
        <taxon>Pseudonocardiales</taxon>
        <taxon>Pseudonocardiaceae</taxon>
        <taxon>Saccharothrix</taxon>
    </lineage>
</organism>
<dbReference type="PANTHER" id="PTHR13017:SF0">
    <property type="entry name" value="METHENYLTETRAHYDROFOLATE SYNTHASE DOMAIN-CONTAINING PROTEIN"/>
    <property type="match status" value="1"/>
</dbReference>
<dbReference type="InterPro" id="IPR002698">
    <property type="entry name" value="FTHF_cligase"/>
</dbReference>
<evidence type="ECO:0000313" key="1">
    <source>
        <dbReference type="EMBL" id="MBB5958976.1"/>
    </source>
</evidence>
<dbReference type="RefSeq" id="WP_184695422.1">
    <property type="nucleotide sequence ID" value="NZ_JACHJN010000009.1"/>
</dbReference>
<dbReference type="AlphaFoldDB" id="A0A841CU75"/>
<gene>
    <name evidence="1" type="ORF">FHS29_005585</name>
</gene>
<reference evidence="1 2" key="1">
    <citation type="submission" date="2020-08" db="EMBL/GenBank/DDBJ databases">
        <title>Genomic Encyclopedia of Type Strains, Phase III (KMG-III): the genomes of soil and plant-associated and newly described type strains.</title>
        <authorList>
            <person name="Whitman W."/>
        </authorList>
    </citation>
    <scope>NUCLEOTIDE SEQUENCE [LARGE SCALE GENOMIC DNA]</scope>
    <source>
        <strain evidence="1 2">CECT 8640</strain>
    </source>
</reference>
<protein>
    <submittedName>
        <fullName evidence="1">5-formyltetrahydrofolate cyclo-ligase</fullName>
        <ecNumber evidence="1">6.3.3.2</ecNumber>
    </submittedName>
</protein>
<proteinExistence type="predicted"/>
<dbReference type="GO" id="GO:0005737">
    <property type="term" value="C:cytoplasm"/>
    <property type="evidence" value="ECO:0007669"/>
    <property type="project" value="TreeGrafter"/>
</dbReference>
<keyword evidence="1" id="KW-0436">Ligase</keyword>
<comment type="caution">
    <text evidence="1">The sequence shown here is derived from an EMBL/GenBank/DDBJ whole genome shotgun (WGS) entry which is preliminary data.</text>
</comment>
<dbReference type="SUPFAM" id="SSF100950">
    <property type="entry name" value="NagB/RpiA/CoA transferase-like"/>
    <property type="match status" value="1"/>
</dbReference>